<dbReference type="AlphaFoldDB" id="A0A6M3XK04"/>
<sequence length="146" mass="16170">MVKAFELLNTQTGNVEATYHNPQPRGAALKAAGNGVKDIILREKDTNNEKRAAKLHRFTGAVKPEKWKLPMPDWKVKSEAVRTGKKIPPGLNAKGKEAKLEKAGFERPVLNKPIARKVGIYDVPKIKGADLHTTVKEFLKTLPRVA</sequence>
<dbReference type="EMBL" id="MT144660">
    <property type="protein sequence ID" value="QJH96735.1"/>
    <property type="molecule type" value="Genomic_DNA"/>
</dbReference>
<reference evidence="1" key="1">
    <citation type="submission" date="2020-03" db="EMBL/GenBank/DDBJ databases">
        <title>The deep terrestrial virosphere.</title>
        <authorList>
            <person name="Holmfeldt K."/>
            <person name="Nilsson E."/>
            <person name="Simone D."/>
            <person name="Lopez-Fernandez M."/>
            <person name="Wu X."/>
            <person name="de Brujin I."/>
            <person name="Lundin D."/>
            <person name="Andersson A."/>
            <person name="Bertilsson S."/>
            <person name="Dopson M."/>
        </authorList>
    </citation>
    <scope>NUCLEOTIDE SEQUENCE</scope>
    <source>
        <strain evidence="1">TM448B00799</strain>
    </source>
</reference>
<evidence type="ECO:0000313" key="1">
    <source>
        <dbReference type="EMBL" id="QJH96735.1"/>
    </source>
</evidence>
<protein>
    <submittedName>
        <fullName evidence="1">Putative heat protect protein</fullName>
    </submittedName>
</protein>
<dbReference type="InterPro" id="IPR036620">
    <property type="entry name" value="MC1_sf"/>
</dbReference>
<organism evidence="1">
    <name type="scientific">viral metagenome</name>
    <dbReference type="NCBI Taxonomy" id="1070528"/>
    <lineage>
        <taxon>unclassified sequences</taxon>
        <taxon>metagenomes</taxon>
        <taxon>organismal metagenomes</taxon>
    </lineage>
</organism>
<name>A0A6M3XK04_9ZZZZ</name>
<dbReference type="GO" id="GO:0042262">
    <property type="term" value="P:DNA protection"/>
    <property type="evidence" value="ECO:0007669"/>
    <property type="project" value="InterPro"/>
</dbReference>
<dbReference type="Gene3D" id="3.10.470.10">
    <property type="entry name" value="Chromosomal protein MC1"/>
    <property type="match status" value="1"/>
</dbReference>
<proteinExistence type="predicted"/>
<gene>
    <name evidence="1" type="ORF">TM448B00799_0009</name>
</gene>
<dbReference type="SUPFAM" id="SSF102875">
    <property type="entry name" value="Chromosomal protein MC1"/>
    <property type="match status" value="1"/>
</dbReference>
<accession>A0A6M3XK04</accession>